<dbReference type="EMBL" id="SJOL01009840">
    <property type="protein sequence ID" value="TGZ55364.1"/>
    <property type="molecule type" value="Genomic_DNA"/>
</dbReference>
<dbReference type="GO" id="GO:0099503">
    <property type="term" value="C:secretory vesicle"/>
    <property type="evidence" value="ECO:0007669"/>
    <property type="project" value="TreeGrafter"/>
</dbReference>
<organism evidence="4 5">
    <name type="scientific">Opisthorchis felineus</name>
    <dbReference type="NCBI Taxonomy" id="147828"/>
    <lineage>
        <taxon>Eukaryota</taxon>
        <taxon>Metazoa</taxon>
        <taxon>Spiralia</taxon>
        <taxon>Lophotrochozoa</taxon>
        <taxon>Platyhelminthes</taxon>
        <taxon>Trematoda</taxon>
        <taxon>Digenea</taxon>
        <taxon>Opisthorchiida</taxon>
        <taxon>Opisthorchiata</taxon>
        <taxon>Opisthorchiidae</taxon>
        <taxon>Opisthorchis</taxon>
    </lineage>
</organism>
<dbReference type="Proteomes" id="UP000308267">
    <property type="component" value="Unassembled WGS sequence"/>
</dbReference>
<dbReference type="PROSITE" id="PS50004">
    <property type="entry name" value="C2"/>
    <property type="match status" value="1"/>
</dbReference>
<evidence type="ECO:0000313" key="4">
    <source>
        <dbReference type="EMBL" id="TGZ55364.1"/>
    </source>
</evidence>
<evidence type="ECO:0000313" key="5">
    <source>
        <dbReference type="Proteomes" id="UP000308267"/>
    </source>
</evidence>
<dbReference type="Gene3D" id="2.60.40.150">
    <property type="entry name" value="C2 domain"/>
    <property type="match status" value="1"/>
</dbReference>
<dbReference type="PANTHER" id="PTHR45999">
    <property type="entry name" value="UNC-13-4A, ISOFORM B"/>
    <property type="match status" value="1"/>
</dbReference>
<dbReference type="AlphaFoldDB" id="A0A4V3SC42"/>
<sequence>MADSLLESQGFIRTLYFTVFCTDHATKGMPQAAQTRRPCGLKFDKLKSIPGIDEELFSSRTSDEIRQKIGGILSHAIGKRFIGCISPSEMDGILLDLCQSTRQDLEELYNNSSYFKPSRLFLVVHVIEARELADKDVNGLSDPYCVLGIVLGHDELTTLSSQTSNSNDNIGSLLQLGTEPTGALTVRRSRDSIIRHMTTQDSVSSVCLADTDVLRKRLAFKGHRKPVKDVRQTSVKPQTLNPFWDERFQFELNDITTDQLELDIWDHDEETSIVDAVRSLNEVRGVKQLGRYFKQVSQTARKGQTGDVDDFLGSITVDLKKLPLEEVDQWIKLEGRSAKSKVQGEIHIRLKLTTVEDGSDEPKLGEIKDHIMLLYEVIISELKRNKKPSTEWSGELSAAAQWLISQHAFQNGLSELQLAICSWVCYSKVYRKMPINCSIVLARLQELTVMWSDKELGQEHLAFLTKSFEAFTEHALMLLTQCRVVFSQERPETLSHFENLLQNGR</sequence>
<name>A0A4V3SC42_OPIFE</name>
<dbReference type="SMART" id="SM00239">
    <property type="entry name" value="C2"/>
    <property type="match status" value="1"/>
</dbReference>
<dbReference type="GO" id="GO:0006887">
    <property type="term" value="P:exocytosis"/>
    <property type="evidence" value="ECO:0007669"/>
    <property type="project" value="UniProtKB-KW"/>
</dbReference>
<evidence type="ECO:0000256" key="2">
    <source>
        <dbReference type="ARBA" id="ARBA00022483"/>
    </source>
</evidence>
<keyword evidence="2" id="KW-0268">Exocytosis</keyword>
<dbReference type="InterPro" id="IPR000008">
    <property type="entry name" value="C2_dom"/>
</dbReference>
<dbReference type="Pfam" id="PF00168">
    <property type="entry name" value="C2"/>
    <property type="match status" value="2"/>
</dbReference>
<reference evidence="4 5" key="1">
    <citation type="journal article" date="2019" name="BMC Genomics">
        <title>New insights from Opisthorchis felineus genome: update on genomics of the epidemiologically important liver flukes.</title>
        <authorList>
            <person name="Ershov N.I."/>
            <person name="Mordvinov V.A."/>
            <person name="Prokhortchouk E.B."/>
            <person name="Pakharukova M.Y."/>
            <person name="Gunbin K.V."/>
            <person name="Ustyantsev K."/>
            <person name="Genaev M.A."/>
            <person name="Blinov A.G."/>
            <person name="Mazur A."/>
            <person name="Boulygina E."/>
            <person name="Tsygankova S."/>
            <person name="Khrameeva E."/>
            <person name="Chekanov N."/>
            <person name="Fan G."/>
            <person name="Xiao A."/>
            <person name="Zhang H."/>
            <person name="Xu X."/>
            <person name="Yang H."/>
            <person name="Solovyev V."/>
            <person name="Lee S.M."/>
            <person name="Liu X."/>
            <person name="Afonnikov D.A."/>
            <person name="Skryabin K.G."/>
        </authorList>
    </citation>
    <scope>NUCLEOTIDE SEQUENCE [LARGE SCALE GENOMIC DNA]</scope>
    <source>
        <strain evidence="4">AK-0245</strain>
        <tissue evidence="4">Whole organism</tissue>
    </source>
</reference>
<keyword evidence="5" id="KW-1185">Reference proteome</keyword>
<dbReference type="InterPro" id="IPR052095">
    <property type="entry name" value="UNC-13_domain"/>
</dbReference>
<comment type="caution">
    <text evidence="4">The sequence shown here is derived from an EMBL/GenBank/DDBJ whole genome shotgun (WGS) entry which is preliminary data.</text>
</comment>
<dbReference type="STRING" id="147828.A0A4V3SC42"/>
<dbReference type="InterPro" id="IPR035892">
    <property type="entry name" value="C2_domain_sf"/>
</dbReference>
<accession>A0A4V3SC42</accession>
<gene>
    <name evidence="4" type="ORF">CRM22_010416</name>
</gene>
<dbReference type="PANTHER" id="PTHR45999:SF4">
    <property type="entry name" value="UNC-13-4A, ISOFORM B"/>
    <property type="match status" value="1"/>
</dbReference>
<feature type="domain" description="C2" evidence="3">
    <location>
        <begin position="104"/>
        <end position="300"/>
    </location>
</feature>
<dbReference type="SUPFAM" id="SSF49562">
    <property type="entry name" value="C2 domain (Calcium/lipid-binding domain, CaLB)"/>
    <property type="match status" value="1"/>
</dbReference>
<comment type="similarity">
    <text evidence="1">Belongs to the unc-13 family.</text>
</comment>
<proteinExistence type="inferred from homology"/>
<dbReference type="OrthoDB" id="6260513at2759"/>
<evidence type="ECO:0000256" key="1">
    <source>
        <dbReference type="ARBA" id="ARBA00005823"/>
    </source>
</evidence>
<evidence type="ECO:0000259" key="3">
    <source>
        <dbReference type="PROSITE" id="PS50004"/>
    </source>
</evidence>
<protein>
    <recommendedName>
        <fullName evidence="3">C2 domain-containing protein</fullName>
    </recommendedName>
</protein>